<comment type="caution">
    <text evidence="1">The sequence shown here is derived from an EMBL/GenBank/DDBJ whole genome shotgun (WGS) entry which is preliminary data.</text>
</comment>
<dbReference type="RefSeq" id="WP_204803669.1">
    <property type="nucleotide sequence ID" value="NZ_JACSNX010000006.1"/>
</dbReference>
<evidence type="ECO:0000313" key="2">
    <source>
        <dbReference type="Proteomes" id="UP000719500"/>
    </source>
</evidence>
<accession>A0ABS2FW19</accession>
<sequence length="73" mass="8508">MEARKIDMNDVRFSLEQINAVFGLVMDDIEQENQGTEEYAELFRNRAENVYIPALDLIQGAICELWKRVEESV</sequence>
<organism evidence="1 2">
    <name type="scientific">Oscillibacter valericigenes</name>
    <dbReference type="NCBI Taxonomy" id="351091"/>
    <lineage>
        <taxon>Bacteria</taxon>
        <taxon>Bacillati</taxon>
        <taxon>Bacillota</taxon>
        <taxon>Clostridia</taxon>
        <taxon>Eubacteriales</taxon>
        <taxon>Oscillospiraceae</taxon>
        <taxon>Oscillibacter</taxon>
    </lineage>
</organism>
<name>A0ABS2FW19_9FIRM</name>
<reference evidence="1 2" key="1">
    <citation type="journal article" date="2021" name="Sci. Rep.">
        <title>The distribution of antibiotic resistance genes in chicken gut microbiota commensals.</title>
        <authorList>
            <person name="Juricova H."/>
            <person name="Matiasovicova J."/>
            <person name="Kubasova T."/>
            <person name="Cejkova D."/>
            <person name="Rychlik I."/>
        </authorList>
    </citation>
    <scope>NUCLEOTIDE SEQUENCE [LARGE SCALE GENOMIC DNA]</scope>
    <source>
        <strain evidence="1 2">An411</strain>
    </source>
</reference>
<proteinExistence type="predicted"/>
<dbReference type="Proteomes" id="UP000719500">
    <property type="component" value="Unassembled WGS sequence"/>
</dbReference>
<evidence type="ECO:0000313" key="1">
    <source>
        <dbReference type="EMBL" id="MBM6851075.1"/>
    </source>
</evidence>
<dbReference type="EMBL" id="JACSNX010000006">
    <property type="protein sequence ID" value="MBM6851075.1"/>
    <property type="molecule type" value="Genomic_DNA"/>
</dbReference>
<gene>
    <name evidence="1" type="ORF">H9X91_06425</name>
</gene>
<keyword evidence="2" id="KW-1185">Reference proteome</keyword>
<protein>
    <submittedName>
        <fullName evidence="1">Uncharacterized protein</fullName>
    </submittedName>
</protein>